<evidence type="ECO:0000313" key="11">
    <source>
        <dbReference type="Proteomes" id="UP000177092"/>
    </source>
</evidence>
<dbReference type="HAMAP" id="MF_01445">
    <property type="entry name" value="TsaD"/>
    <property type="match status" value="1"/>
</dbReference>
<gene>
    <name evidence="8" type="primary">tsaD</name>
    <name evidence="10" type="ORF">A3D03_02150</name>
</gene>
<dbReference type="GO" id="GO:0005506">
    <property type="term" value="F:iron ion binding"/>
    <property type="evidence" value="ECO:0007669"/>
    <property type="project" value="UniProtKB-UniRule"/>
</dbReference>
<dbReference type="InterPro" id="IPR017861">
    <property type="entry name" value="KAE1/TsaD"/>
</dbReference>
<keyword evidence="2 8" id="KW-0808">Transferase</keyword>
<dbReference type="EMBL" id="MFJN01000012">
    <property type="protein sequence ID" value="OGG21966.1"/>
    <property type="molecule type" value="Genomic_DNA"/>
</dbReference>
<dbReference type="CDD" id="cd24133">
    <property type="entry name" value="ASKHA_NBD_TsaD_bac"/>
    <property type="match status" value="1"/>
</dbReference>
<keyword evidence="5 8" id="KW-0408">Iron</keyword>
<evidence type="ECO:0000259" key="9">
    <source>
        <dbReference type="Pfam" id="PF00814"/>
    </source>
</evidence>
<dbReference type="InterPro" id="IPR022450">
    <property type="entry name" value="TsaD"/>
</dbReference>
<dbReference type="InterPro" id="IPR000905">
    <property type="entry name" value="Gcp-like_dom"/>
</dbReference>
<dbReference type="STRING" id="1798384.A3D03_02150"/>
<dbReference type="GO" id="GO:0061711">
    <property type="term" value="F:tRNA N(6)-L-threonylcarbamoyladenine synthase activity"/>
    <property type="evidence" value="ECO:0007669"/>
    <property type="project" value="UniProtKB-EC"/>
</dbReference>
<dbReference type="Pfam" id="PF00814">
    <property type="entry name" value="TsaD"/>
    <property type="match status" value="1"/>
</dbReference>
<dbReference type="FunFam" id="3.30.420.40:FF:000040">
    <property type="entry name" value="tRNA N6-adenosine threonylcarbamoyltransferase"/>
    <property type="match status" value="1"/>
</dbReference>
<dbReference type="PRINTS" id="PR00789">
    <property type="entry name" value="OSIALOPTASE"/>
</dbReference>
<dbReference type="PANTHER" id="PTHR11735:SF6">
    <property type="entry name" value="TRNA N6-ADENOSINE THREONYLCARBAMOYLTRANSFERASE, MITOCHONDRIAL"/>
    <property type="match status" value="1"/>
</dbReference>
<dbReference type="FunFam" id="3.30.420.40:FF:000012">
    <property type="entry name" value="tRNA N6-adenosine threonylcarbamoyltransferase"/>
    <property type="match status" value="1"/>
</dbReference>
<keyword evidence="4 8" id="KW-0479">Metal-binding</keyword>
<comment type="function">
    <text evidence="8">Required for the formation of a threonylcarbamoyl group on adenosine at position 37 (t(6)A37) in tRNAs that read codons beginning with adenine. Is involved in the transfer of the threonylcarbamoyl moiety of threonylcarbamoyl-AMP (TC-AMP) to the N6 group of A37, together with TsaE and TsaB. TsaD likely plays a direct catalytic role in this reaction.</text>
</comment>
<comment type="caution">
    <text evidence="10">The sequence shown here is derived from an EMBL/GenBank/DDBJ whole genome shotgun (WGS) entry which is preliminary data.</text>
</comment>
<keyword evidence="3 8" id="KW-0819">tRNA processing</keyword>
<dbReference type="NCBIfam" id="TIGR00329">
    <property type="entry name" value="gcp_kae1"/>
    <property type="match status" value="1"/>
</dbReference>
<feature type="binding site" evidence="8">
    <location>
        <position position="192"/>
    </location>
    <ligand>
        <name>substrate</name>
    </ligand>
</feature>
<evidence type="ECO:0000256" key="6">
    <source>
        <dbReference type="ARBA" id="ARBA00023315"/>
    </source>
</evidence>
<evidence type="ECO:0000256" key="7">
    <source>
        <dbReference type="ARBA" id="ARBA00048117"/>
    </source>
</evidence>
<dbReference type="EC" id="2.3.1.234" evidence="8"/>
<feature type="binding site" evidence="8">
    <location>
        <position position="126"/>
    </location>
    <ligand>
        <name>Fe cation</name>
        <dbReference type="ChEBI" id="CHEBI:24875"/>
    </ligand>
</feature>
<proteinExistence type="inferred from homology"/>
<dbReference type="GO" id="GO:0005737">
    <property type="term" value="C:cytoplasm"/>
    <property type="evidence" value="ECO:0007669"/>
    <property type="project" value="UniProtKB-SubCell"/>
</dbReference>
<comment type="cofactor">
    <cofactor evidence="8">
        <name>Fe(2+)</name>
        <dbReference type="ChEBI" id="CHEBI:29033"/>
    </cofactor>
    <text evidence="8">Binds 1 Fe(2+) ion per subunit.</text>
</comment>
<dbReference type="NCBIfam" id="TIGR03723">
    <property type="entry name" value="T6A_TsaD_YgjD"/>
    <property type="match status" value="1"/>
</dbReference>
<protein>
    <recommendedName>
        <fullName evidence="8">tRNA N6-adenosine threonylcarbamoyltransferase</fullName>
        <ecNumber evidence="8">2.3.1.234</ecNumber>
    </recommendedName>
    <alternativeName>
        <fullName evidence="8">N6-L-threonylcarbamoyladenine synthase</fullName>
        <shortName evidence="8">t(6)A synthase</shortName>
    </alternativeName>
    <alternativeName>
        <fullName evidence="8">t(6)A37 threonylcarbamoyladenosine biosynthesis protein TsaD</fullName>
    </alternativeName>
    <alternativeName>
        <fullName evidence="8">tRNA threonylcarbamoyladenosine biosynthesis protein TsaD</fullName>
    </alternativeName>
</protein>
<dbReference type="PANTHER" id="PTHR11735">
    <property type="entry name" value="TRNA N6-ADENOSINE THREONYLCARBAMOYLTRANSFERASE"/>
    <property type="match status" value="1"/>
</dbReference>
<evidence type="ECO:0000256" key="4">
    <source>
        <dbReference type="ARBA" id="ARBA00022723"/>
    </source>
</evidence>
<evidence type="ECO:0000256" key="2">
    <source>
        <dbReference type="ARBA" id="ARBA00022679"/>
    </source>
</evidence>
<keyword evidence="1 8" id="KW-0963">Cytoplasm</keyword>
<comment type="caution">
    <text evidence="8">Lacks conserved residue(s) required for the propagation of feature annotation.</text>
</comment>
<feature type="binding site" evidence="8">
    <location>
        <position position="324"/>
    </location>
    <ligand>
        <name>Fe cation</name>
        <dbReference type="ChEBI" id="CHEBI:24875"/>
    </ligand>
</feature>
<comment type="similarity">
    <text evidence="8">Belongs to the KAE1 / TsaD family.</text>
</comment>
<feature type="binding site" evidence="8">
    <location>
        <begin position="146"/>
        <end position="150"/>
    </location>
    <ligand>
        <name>substrate</name>
    </ligand>
</feature>
<evidence type="ECO:0000313" key="10">
    <source>
        <dbReference type="EMBL" id="OGG21966.1"/>
    </source>
</evidence>
<dbReference type="Proteomes" id="UP000177092">
    <property type="component" value="Unassembled WGS sequence"/>
</dbReference>
<organism evidence="10 11">
    <name type="scientific">Candidatus Gottesmanbacteria bacterium RIFCSPHIGHO2_02_FULL_40_13</name>
    <dbReference type="NCBI Taxonomy" id="1798384"/>
    <lineage>
        <taxon>Bacteria</taxon>
        <taxon>Candidatus Gottesmaniibacteriota</taxon>
    </lineage>
</organism>
<feature type="domain" description="Gcp-like" evidence="9">
    <location>
        <begin position="23"/>
        <end position="330"/>
    </location>
</feature>
<name>A0A1F6ABJ5_9BACT</name>
<evidence type="ECO:0000256" key="3">
    <source>
        <dbReference type="ARBA" id="ARBA00022694"/>
    </source>
</evidence>
<dbReference type="InterPro" id="IPR043129">
    <property type="entry name" value="ATPase_NBD"/>
</dbReference>
<dbReference type="Gene3D" id="3.30.420.40">
    <property type="match status" value="2"/>
</dbReference>
<dbReference type="SUPFAM" id="SSF53067">
    <property type="entry name" value="Actin-like ATPase domain"/>
    <property type="match status" value="1"/>
</dbReference>
<comment type="catalytic activity">
    <reaction evidence="7 8">
        <text>L-threonylcarbamoyladenylate + adenosine(37) in tRNA = N(6)-L-threonylcarbamoyladenosine(37) in tRNA + AMP + H(+)</text>
        <dbReference type="Rhea" id="RHEA:37059"/>
        <dbReference type="Rhea" id="RHEA-COMP:10162"/>
        <dbReference type="Rhea" id="RHEA-COMP:10163"/>
        <dbReference type="ChEBI" id="CHEBI:15378"/>
        <dbReference type="ChEBI" id="CHEBI:73682"/>
        <dbReference type="ChEBI" id="CHEBI:74411"/>
        <dbReference type="ChEBI" id="CHEBI:74418"/>
        <dbReference type="ChEBI" id="CHEBI:456215"/>
        <dbReference type="EC" id="2.3.1.234"/>
    </reaction>
</comment>
<evidence type="ECO:0000256" key="8">
    <source>
        <dbReference type="HAMAP-Rule" id="MF_01445"/>
    </source>
</evidence>
<feature type="binding site" evidence="8">
    <location>
        <position position="122"/>
    </location>
    <ligand>
        <name>Fe cation</name>
        <dbReference type="ChEBI" id="CHEBI:24875"/>
    </ligand>
</feature>
<comment type="subcellular location">
    <subcellularLocation>
        <location evidence="8">Cytoplasm</location>
    </subcellularLocation>
</comment>
<evidence type="ECO:0000256" key="5">
    <source>
        <dbReference type="ARBA" id="ARBA00023004"/>
    </source>
</evidence>
<feature type="binding site" evidence="8">
    <location>
        <position position="294"/>
    </location>
    <ligand>
        <name>substrate</name>
    </ligand>
</feature>
<dbReference type="AlphaFoldDB" id="A0A1F6ABJ5"/>
<keyword evidence="6 8" id="KW-0012">Acyltransferase</keyword>
<reference evidence="10 11" key="1">
    <citation type="journal article" date="2016" name="Nat. Commun.">
        <title>Thousands of microbial genomes shed light on interconnected biogeochemical processes in an aquifer system.</title>
        <authorList>
            <person name="Anantharaman K."/>
            <person name="Brown C.T."/>
            <person name="Hug L.A."/>
            <person name="Sharon I."/>
            <person name="Castelle C.J."/>
            <person name="Probst A.J."/>
            <person name="Thomas B.C."/>
            <person name="Singh A."/>
            <person name="Wilkins M.J."/>
            <person name="Karaoz U."/>
            <person name="Brodie E.L."/>
            <person name="Williams K.H."/>
            <person name="Hubbard S.S."/>
            <person name="Banfield J.F."/>
        </authorList>
    </citation>
    <scope>NUCLEOTIDE SEQUENCE [LARGE SCALE GENOMIC DNA]</scope>
</reference>
<accession>A0A1F6ABJ5</accession>
<feature type="binding site" evidence="8">
    <location>
        <position position="179"/>
    </location>
    <ligand>
        <name>substrate</name>
    </ligand>
</feature>
<sequence length="355" mass="38814">MKILAIETSCDETAAAVVVDGRQILSNIVASSMPLHKKTGGIIPEIAARKQLEFILPVIEKALRQAKLKPNIHMPVPRTLFDDIDLIAVTTGPGLIGSLLIGVETAKTLSLSISKPLVGVNHIHAHLYANWLNSSNQPGFPAIGLVVSGGHTELFLLTSHENIKWLGGTRDDAAGEAFDKTARLLGLGYPGGPAVSAAAEKFQISNSKFQNKIKLPRPMINSNDLDFSFSGLKTAVIREINKLKTMKQWNNEAMVQLAYEIQESITDVLVKKTLQASQQYNVKSIIIGGGVAANKRLTEKFHLAIRNLELEINLHIPPPALCTDNAAYIASFAFYHQKQIRWQELKADPQLPVEV</sequence>
<evidence type="ECO:0000256" key="1">
    <source>
        <dbReference type="ARBA" id="ARBA00022490"/>
    </source>
</evidence>
<dbReference type="GO" id="GO:0002949">
    <property type="term" value="P:tRNA threonylcarbamoyladenosine modification"/>
    <property type="evidence" value="ECO:0007669"/>
    <property type="project" value="UniProtKB-UniRule"/>
</dbReference>